<dbReference type="InterPro" id="IPR002931">
    <property type="entry name" value="Transglutaminase-like"/>
</dbReference>
<comment type="caution">
    <text evidence="2">The sequence shown here is derived from an EMBL/GenBank/DDBJ whole genome shotgun (WGS) entry which is preliminary data.</text>
</comment>
<sequence length="264" mass="30737">MSRTLLWYLRRHPLLFKIRFRLISKNVTSDRADSFCYNGLNKKKDIPAIYFQLNNMILSEKKTQLSDIEKVKKIAKWLRNNIKGGPGLGKSSENVLRKMIKGEGGVCSDFAQVFNNFCVINDLKVKEWGLKINTGKPSLLGGHSFNEVYCKEFQKWIIIDVSKSIIFYQISPKLPLSVFELINLKKENKEIYYSKFNKNFTIDNQNINDLYLISKSSPFVITNYCNKTYDYYLDKLGFLPESIIHGLVYLTGNSYAYEFPMYQS</sequence>
<proteinExistence type="predicted"/>
<accession>A0ABW6HS46</accession>
<organism evidence="2 3">
    <name type="scientific">Flavobacterium xylosi</name>
    <dbReference type="NCBI Taxonomy" id="3230415"/>
    <lineage>
        <taxon>Bacteria</taxon>
        <taxon>Pseudomonadati</taxon>
        <taxon>Bacteroidota</taxon>
        <taxon>Flavobacteriia</taxon>
        <taxon>Flavobacteriales</taxon>
        <taxon>Flavobacteriaceae</taxon>
        <taxon>Flavobacterium</taxon>
    </lineage>
</organism>
<reference evidence="2 3" key="1">
    <citation type="submission" date="2024-06" db="EMBL/GenBank/DDBJ databases">
        <title>Flavobacterium spp. isolated from glacier.</title>
        <authorList>
            <person name="Han D."/>
        </authorList>
    </citation>
    <scope>NUCLEOTIDE SEQUENCE [LARGE SCALE GENOMIC DNA]</scope>
    <source>
        <strain evidence="2 3">LS2P90</strain>
    </source>
</reference>
<name>A0ABW6HS46_9FLAO</name>
<feature type="domain" description="Transglutaminase-like" evidence="1">
    <location>
        <begin position="63"/>
        <end position="160"/>
    </location>
</feature>
<dbReference type="Pfam" id="PF01841">
    <property type="entry name" value="Transglut_core"/>
    <property type="match status" value="1"/>
</dbReference>
<evidence type="ECO:0000259" key="1">
    <source>
        <dbReference type="Pfam" id="PF01841"/>
    </source>
</evidence>
<dbReference type="EMBL" id="JBHZPZ010000001">
    <property type="protein sequence ID" value="MFE3866562.1"/>
    <property type="molecule type" value="Genomic_DNA"/>
</dbReference>
<dbReference type="InterPro" id="IPR038765">
    <property type="entry name" value="Papain-like_cys_pep_sf"/>
</dbReference>
<keyword evidence="3" id="KW-1185">Reference proteome</keyword>
<dbReference type="Proteomes" id="UP001600109">
    <property type="component" value="Unassembled WGS sequence"/>
</dbReference>
<dbReference type="SUPFAM" id="SSF54001">
    <property type="entry name" value="Cysteine proteinases"/>
    <property type="match status" value="1"/>
</dbReference>
<dbReference type="RefSeq" id="WP_379853219.1">
    <property type="nucleotide sequence ID" value="NZ_JBHZPZ010000001.1"/>
</dbReference>
<protein>
    <submittedName>
        <fullName evidence="2">Transglutaminase domain-containing protein</fullName>
    </submittedName>
</protein>
<evidence type="ECO:0000313" key="2">
    <source>
        <dbReference type="EMBL" id="MFE3866562.1"/>
    </source>
</evidence>
<evidence type="ECO:0000313" key="3">
    <source>
        <dbReference type="Proteomes" id="UP001600109"/>
    </source>
</evidence>
<gene>
    <name evidence="2" type="ORF">ACFX5E_00575</name>
</gene>
<dbReference type="Gene3D" id="3.10.620.30">
    <property type="match status" value="1"/>
</dbReference>